<name>A0A2W5KQX3_ANCNO</name>
<sequence>MFYVYELSKSAKDEPIKLGSVDGQYFSAADETNPSEDNSGRDIDFVDDSLLNTAPHNAIEQQLLRGDMIGLALMSGAILWSAMGAFG</sequence>
<comment type="caution">
    <text evidence="1">The sequence shown here is derived from an EMBL/GenBank/DDBJ whole genome shotgun (WGS) entry which is preliminary data.</text>
</comment>
<reference evidence="1 2" key="1">
    <citation type="submission" date="2017-08" db="EMBL/GenBank/DDBJ databases">
        <title>Infants hospitalized years apart are colonized by the same room-sourced microbial strains.</title>
        <authorList>
            <person name="Brooks B."/>
            <person name="Olm M.R."/>
            <person name="Firek B.A."/>
            <person name="Baker R."/>
            <person name="Thomas B.C."/>
            <person name="Morowitz M.J."/>
            <person name="Banfield J.F."/>
        </authorList>
    </citation>
    <scope>NUCLEOTIDE SEQUENCE [LARGE SCALE GENOMIC DNA]</scope>
    <source>
        <strain evidence="1">S2_005_003_R2_43</strain>
    </source>
</reference>
<dbReference type="AlphaFoldDB" id="A0A2W5KQX3"/>
<evidence type="ECO:0000313" key="2">
    <source>
        <dbReference type="Proteomes" id="UP000249577"/>
    </source>
</evidence>
<proteinExistence type="predicted"/>
<evidence type="ECO:0000313" key="1">
    <source>
        <dbReference type="EMBL" id="PZQ17818.1"/>
    </source>
</evidence>
<dbReference type="EMBL" id="QFPN01000002">
    <property type="protein sequence ID" value="PZQ17818.1"/>
    <property type="molecule type" value="Genomic_DNA"/>
</dbReference>
<protein>
    <submittedName>
        <fullName evidence="1">Uncharacterized protein</fullName>
    </submittedName>
</protein>
<dbReference type="Proteomes" id="UP000249577">
    <property type="component" value="Unassembled WGS sequence"/>
</dbReference>
<accession>A0A2W5KQX3</accession>
<gene>
    <name evidence="1" type="ORF">DI565_03520</name>
</gene>
<organism evidence="1 2">
    <name type="scientific">Ancylobacter novellus</name>
    <name type="common">Thiobacillus novellus</name>
    <dbReference type="NCBI Taxonomy" id="921"/>
    <lineage>
        <taxon>Bacteria</taxon>
        <taxon>Pseudomonadati</taxon>
        <taxon>Pseudomonadota</taxon>
        <taxon>Alphaproteobacteria</taxon>
        <taxon>Hyphomicrobiales</taxon>
        <taxon>Xanthobacteraceae</taxon>
        <taxon>Ancylobacter</taxon>
    </lineage>
</organism>